<keyword evidence="1" id="KW-0479">Metal-binding</keyword>
<name>A0AAV4JRP6_9GAST</name>
<evidence type="ECO:0000313" key="3">
    <source>
        <dbReference type="EMBL" id="GFS24955.1"/>
    </source>
</evidence>
<dbReference type="SUPFAM" id="SSF57756">
    <property type="entry name" value="Retrovirus zinc finger-like domains"/>
    <property type="match status" value="1"/>
</dbReference>
<dbReference type="AlphaFoldDB" id="A0AAV4JRP6"/>
<keyword evidence="1" id="KW-0862">Zinc</keyword>
<evidence type="ECO:0000259" key="2">
    <source>
        <dbReference type="PROSITE" id="PS50158"/>
    </source>
</evidence>
<evidence type="ECO:0000256" key="1">
    <source>
        <dbReference type="PROSITE-ProRule" id="PRU00047"/>
    </source>
</evidence>
<dbReference type="InterPro" id="IPR001878">
    <property type="entry name" value="Znf_CCHC"/>
</dbReference>
<sequence length="192" mass="21728">MADVPVRASPDYFLNTSKGVVSHPDLKTCKEEEFLKKVPGVTFAKHIQIRRGEETIPTNTFILTFDSPTPPTQIKAGYVKFNVRPYVPTPMRCFKCHRFGHGREKCRRKDPICGKCGKVGHAADNCKNYPYCVNCRGDHAASGKECPKYAEEQAILRYRAYNGDTFQQARAAVVLEVAKEVRPRTYAQVTKR</sequence>
<gene>
    <name evidence="3" type="ORF">ElyMa_001675900</name>
</gene>
<dbReference type="PROSITE" id="PS50158">
    <property type="entry name" value="ZF_CCHC"/>
    <property type="match status" value="1"/>
</dbReference>
<dbReference type="Gene3D" id="4.10.60.10">
    <property type="entry name" value="Zinc finger, CCHC-type"/>
    <property type="match status" value="1"/>
</dbReference>
<organism evidence="3 4">
    <name type="scientific">Elysia marginata</name>
    <dbReference type="NCBI Taxonomy" id="1093978"/>
    <lineage>
        <taxon>Eukaryota</taxon>
        <taxon>Metazoa</taxon>
        <taxon>Spiralia</taxon>
        <taxon>Lophotrochozoa</taxon>
        <taxon>Mollusca</taxon>
        <taxon>Gastropoda</taxon>
        <taxon>Heterobranchia</taxon>
        <taxon>Euthyneura</taxon>
        <taxon>Panpulmonata</taxon>
        <taxon>Sacoglossa</taxon>
        <taxon>Placobranchoidea</taxon>
        <taxon>Plakobranchidae</taxon>
        <taxon>Elysia</taxon>
    </lineage>
</organism>
<reference evidence="3 4" key="1">
    <citation type="journal article" date="2021" name="Elife">
        <title>Chloroplast acquisition without the gene transfer in kleptoplastic sea slugs, Plakobranchus ocellatus.</title>
        <authorList>
            <person name="Maeda T."/>
            <person name="Takahashi S."/>
            <person name="Yoshida T."/>
            <person name="Shimamura S."/>
            <person name="Takaki Y."/>
            <person name="Nagai Y."/>
            <person name="Toyoda A."/>
            <person name="Suzuki Y."/>
            <person name="Arimoto A."/>
            <person name="Ishii H."/>
            <person name="Satoh N."/>
            <person name="Nishiyama T."/>
            <person name="Hasebe M."/>
            <person name="Maruyama T."/>
            <person name="Minagawa J."/>
            <person name="Obokata J."/>
            <person name="Shigenobu S."/>
        </authorList>
    </citation>
    <scope>NUCLEOTIDE SEQUENCE [LARGE SCALE GENOMIC DNA]</scope>
</reference>
<feature type="domain" description="CCHC-type" evidence="2">
    <location>
        <begin position="113"/>
        <end position="128"/>
    </location>
</feature>
<proteinExistence type="predicted"/>
<keyword evidence="1" id="KW-0863">Zinc-finger</keyword>
<dbReference type="GO" id="GO:0003676">
    <property type="term" value="F:nucleic acid binding"/>
    <property type="evidence" value="ECO:0007669"/>
    <property type="project" value="InterPro"/>
</dbReference>
<dbReference type="EMBL" id="BMAT01003411">
    <property type="protein sequence ID" value="GFS24955.1"/>
    <property type="molecule type" value="Genomic_DNA"/>
</dbReference>
<protein>
    <submittedName>
        <fullName evidence="3">Nucleic-acid-binding protein from mobile element jockey</fullName>
    </submittedName>
</protein>
<keyword evidence="4" id="KW-1185">Reference proteome</keyword>
<dbReference type="SMART" id="SM00343">
    <property type="entry name" value="ZnF_C2HC"/>
    <property type="match status" value="2"/>
</dbReference>
<evidence type="ECO:0000313" key="4">
    <source>
        <dbReference type="Proteomes" id="UP000762676"/>
    </source>
</evidence>
<comment type="caution">
    <text evidence="3">The sequence shown here is derived from an EMBL/GenBank/DDBJ whole genome shotgun (WGS) entry which is preliminary data.</text>
</comment>
<dbReference type="GO" id="GO:0008270">
    <property type="term" value="F:zinc ion binding"/>
    <property type="evidence" value="ECO:0007669"/>
    <property type="project" value="UniProtKB-KW"/>
</dbReference>
<dbReference type="InterPro" id="IPR036875">
    <property type="entry name" value="Znf_CCHC_sf"/>
</dbReference>
<accession>A0AAV4JRP6</accession>
<dbReference type="Proteomes" id="UP000762676">
    <property type="component" value="Unassembled WGS sequence"/>
</dbReference>